<evidence type="ECO:0008006" key="4">
    <source>
        <dbReference type="Google" id="ProtNLM"/>
    </source>
</evidence>
<feature type="signal peptide" evidence="1">
    <location>
        <begin position="1"/>
        <end position="31"/>
    </location>
</feature>
<keyword evidence="1" id="KW-0732">Signal</keyword>
<proteinExistence type="predicted"/>
<sequence length="132" mass="13521">MHLRNTVVTALATAAGITLGLLPATVTTAVAAPSPTANACTPGDARVVRSSDMAGPLVELLYSPSCRTAWGRVKQASSGDRVEVKNRLGARKTATVAGGSTTAKTGSVNDRNTQAWACVTTRSDNVACTDAY</sequence>
<protein>
    <recommendedName>
        <fullName evidence="4">DUF2690 domain-containing protein</fullName>
    </recommendedName>
</protein>
<name>A0A918TCG4_STRCJ</name>
<gene>
    <name evidence="2" type="ORF">GCM10010507_09940</name>
</gene>
<comment type="caution">
    <text evidence="2">The sequence shown here is derived from an EMBL/GenBank/DDBJ whole genome shotgun (WGS) entry which is preliminary data.</text>
</comment>
<evidence type="ECO:0000313" key="2">
    <source>
        <dbReference type="EMBL" id="GHC38430.1"/>
    </source>
</evidence>
<feature type="chain" id="PRO_5037180999" description="DUF2690 domain-containing protein" evidence="1">
    <location>
        <begin position="32"/>
        <end position="132"/>
    </location>
</feature>
<dbReference type="InterPro" id="IPR021224">
    <property type="entry name" value="DUF2690"/>
</dbReference>
<dbReference type="EMBL" id="BMVB01000003">
    <property type="protein sequence ID" value="GHC38430.1"/>
    <property type="molecule type" value="Genomic_DNA"/>
</dbReference>
<dbReference type="RefSeq" id="WP_190108410.1">
    <property type="nucleotide sequence ID" value="NZ_BMVB01000003.1"/>
</dbReference>
<evidence type="ECO:0000256" key="1">
    <source>
        <dbReference type="SAM" id="SignalP"/>
    </source>
</evidence>
<accession>A0A918TCG4</accession>
<evidence type="ECO:0000313" key="3">
    <source>
        <dbReference type="Proteomes" id="UP000646244"/>
    </source>
</evidence>
<dbReference type="AlphaFoldDB" id="A0A918TCG4"/>
<reference evidence="2" key="1">
    <citation type="journal article" date="2014" name="Int. J. Syst. Evol. Microbiol.">
        <title>Complete genome sequence of Corynebacterium casei LMG S-19264T (=DSM 44701T), isolated from a smear-ripened cheese.</title>
        <authorList>
            <consortium name="US DOE Joint Genome Institute (JGI-PGF)"/>
            <person name="Walter F."/>
            <person name="Albersmeier A."/>
            <person name="Kalinowski J."/>
            <person name="Ruckert C."/>
        </authorList>
    </citation>
    <scope>NUCLEOTIDE SEQUENCE</scope>
    <source>
        <strain evidence="2">JCM 4633</strain>
    </source>
</reference>
<dbReference type="Pfam" id="PF10901">
    <property type="entry name" value="DUF2690"/>
    <property type="match status" value="1"/>
</dbReference>
<reference evidence="2" key="2">
    <citation type="submission" date="2020-09" db="EMBL/GenBank/DDBJ databases">
        <authorList>
            <person name="Sun Q."/>
            <person name="Ohkuma M."/>
        </authorList>
    </citation>
    <scope>NUCLEOTIDE SEQUENCE</scope>
    <source>
        <strain evidence="2">JCM 4633</strain>
    </source>
</reference>
<organism evidence="2 3">
    <name type="scientific">Streptomyces cinnamoneus</name>
    <name type="common">Streptoverticillium cinnamoneum</name>
    <dbReference type="NCBI Taxonomy" id="53446"/>
    <lineage>
        <taxon>Bacteria</taxon>
        <taxon>Bacillati</taxon>
        <taxon>Actinomycetota</taxon>
        <taxon>Actinomycetes</taxon>
        <taxon>Kitasatosporales</taxon>
        <taxon>Streptomycetaceae</taxon>
        <taxon>Streptomyces</taxon>
        <taxon>Streptomyces cinnamoneus group</taxon>
    </lineage>
</organism>
<dbReference type="Proteomes" id="UP000646244">
    <property type="component" value="Unassembled WGS sequence"/>
</dbReference>